<feature type="signal peptide" evidence="3">
    <location>
        <begin position="1"/>
        <end position="20"/>
    </location>
</feature>
<dbReference type="PROSITE" id="PS51257">
    <property type="entry name" value="PROKAR_LIPOPROTEIN"/>
    <property type="match status" value="1"/>
</dbReference>
<keyword evidence="5" id="KW-1185">Reference proteome</keyword>
<dbReference type="RefSeq" id="WP_099623779.1">
    <property type="nucleotide sequence ID" value="NZ_CP024201.1"/>
</dbReference>
<reference evidence="4 5" key="1">
    <citation type="submission" date="2017-10" db="EMBL/GenBank/DDBJ databases">
        <title>Genome sequence of Caulobacter mirabilis FWC38.</title>
        <authorList>
            <person name="Fiebig A."/>
            <person name="Crosson S."/>
        </authorList>
    </citation>
    <scope>NUCLEOTIDE SEQUENCE [LARGE SCALE GENOMIC DNA]</scope>
    <source>
        <strain evidence="4 5">FWC 38</strain>
    </source>
</reference>
<dbReference type="Gene3D" id="3.40.190.10">
    <property type="entry name" value="Periplasmic binding protein-like II"/>
    <property type="match status" value="2"/>
</dbReference>
<accession>A0A2D2B2P9</accession>
<dbReference type="EMBL" id="CP024201">
    <property type="protein sequence ID" value="ATQ44531.1"/>
    <property type="molecule type" value="Genomic_DNA"/>
</dbReference>
<evidence type="ECO:0000313" key="4">
    <source>
        <dbReference type="EMBL" id="ATQ44531.1"/>
    </source>
</evidence>
<name>A0A2D2B2P9_9CAUL</name>
<evidence type="ECO:0000256" key="2">
    <source>
        <dbReference type="ARBA" id="ARBA00022729"/>
    </source>
</evidence>
<evidence type="ECO:0000313" key="5">
    <source>
        <dbReference type="Proteomes" id="UP000228945"/>
    </source>
</evidence>
<dbReference type="OrthoDB" id="9802896at2"/>
<dbReference type="Proteomes" id="UP000228945">
    <property type="component" value="Chromosome"/>
</dbReference>
<evidence type="ECO:0000256" key="3">
    <source>
        <dbReference type="SAM" id="SignalP"/>
    </source>
</evidence>
<dbReference type="AlphaFoldDB" id="A0A2D2B2P9"/>
<dbReference type="SUPFAM" id="SSF53850">
    <property type="entry name" value="Periplasmic binding protein-like II"/>
    <property type="match status" value="1"/>
</dbReference>
<dbReference type="PANTHER" id="PTHR35841:SF1">
    <property type="entry name" value="PHOSPHONATES-BINDING PERIPLASMIC PROTEIN"/>
    <property type="match status" value="1"/>
</dbReference>
<feature type="chain" id="PRO_5013756656" evidence="3">
    <location>
        <begin position="21"/>
        <end position="342"/>
    </location>
</feature>
<dbReference type="KEGG" id="cmb:CSW64_20145"/>
<sequence length="342" mass="36460">MIRRTLVGGAVAALALLGLAACGGGDTASKPAAEKELVFSILPAESQASSEPLWRPLIDDLRKETGLNIKLRFVSNYALLVQAMSAKQTDVGWFSALPALEATRRANGKVIGRIVDMQGRTGYESVLIVKKGSGITLDKVLACGKTYSFGLGDAKSTSGTLAPMAFLFGPRNIEPGECFSQVRNANHQANALGVANGVVDVATNNSVGLVFLAKQFPAQAEKIEVIWESPMIPESSIVVRKDLDPATIEKLRSFFLTYGKAQGPEGDRQRAVLKGLEYGGFLPADDSYLDPVREMEASEDLRKAKRSGDQAAIKKAQATYDAIHARVVNAAKAEAARTPVAP</sequence>
<organism evidence="4 5">
    <name type="scientific">Caulobacter mirabilis</name>
    <dbReference type="NCBI Taxonomy" id="69666"/>
    <lineage>
        <taxon>Bacteria</taxon>
        <taxon>Pseudomonadati</taxon>
        <taxon>Pseudomonadota</taxon>
        <taxon>Alphaproteobacteria</taxon>
        <taxon>Caulobacterales</taxon>
        <taxon>Caulobacteraceae</taxon>
        <taxon>Caulobacter</taxon>
    </lineage>
</organism>
<protein>
    <submittedName>
        <fullName evidence="4">Phosphonate ABC transporter substrate-binding protein</fullName>
    </submittedName>
</protein>
<comment type="similarity">
    <text evidence="1">Belongs to the phosphate/phosphite/phosphonate binding protein family.</text>
</comment>
<dbReference type="NCBIfam" id="TIGR01098">
    <property type="entry name" value="3A0109s03R"/>
    <property type="match status" value="1"/>
</dbReference>
<dbReference type="Pfam" id="PF12974">
    <property type="entry name" value="Phosphonate-bd"/>
    <property type="match status" value="1"/>
</dbReference>
<gene>
    <name evidence="4" type="ORF">CSW64_20145</name>
</gene>
<keyword evidence="2 3" id="KW-0732">Signal</keyword>
<proteinExistence type="inferred from homology"/>
<dbReference type="PANTHER" id="PTHR35841">
    <property type="entry name" value="PHOSPHONATES-BINDING PERIPLASMIC PROTEIN"/>
    <property type="match status" value="1"/>
</dbReference>
<evidence type="ECO:0000256" key="1">
    <source>
        <dbReference type="ARBA" id="ARBA00007162"/>
    </source>
</evidence>
<dbReference type="GO" id="GO:0055085">
    <property type="term" value="P:transmembrane transport"/>
    <property type="evidence" value="ECO:0007669"/>
    <property type="project" value="InterPro"/>
</dbReference>
<dbReference type="GO" id="GO:0043190">
    <property type="term" value="C:ATP-binding cassette (ABC) transporter complex"/>
    <property type="evidence" value="ECO:0007669"/>
    <property type="project" value="InterPro"/>
</dbReference>
<dbReference type="InterPro" id="IPR005770">
    <property type="entry name" value="PhnD"/>
</dbReference>